<dbReference type="EMBL" id="CP034539">
    <property type="protein sequence ID" value="AZQ39690.1"/>
    <property type="molecule type" value="Genomic_DNA"/>
</dbReference>
<dbReference type="Proteomes" id="UP000280298">
    <property type="component" value="Chromosome"/>
</dbReference>
<accession>A0A3S9MKK7</accession>
<dbReference type="Pfam" id="PF00027">
    <property type="entry name" value="cNMP_binding"/>
    <property type="match status" value="1"/>
</dbReference>
<dbReference type="SMART" id="SM00100">
    <property type="entry name" value="cNMP"/>
    <property type="match status" value="1"/>
</dbReference>
<dbReference type="OrthoDB" id="290916at2"/>
<name>A0A3S9MKK7_9ACTN</name>
<dbReference type="PROSITE" id="PS50042">
    <property type="entry name" value="CNMP_BINDING_3"/>
    <property type="match status" value="1"/>
</dbReference>
<dbReference type="InterPro" id="IPR018490">
    <property type="entry name" value="cNMP-bd_dom_sf"/>
</dbReference>
<evidence type="ECO:0000259" key="1">
    <source>
        <dbReference type="PROSITE" id="PS50042"/>
    </source>
</evidence>
<protein>
    <submittedName>
        <fullName evidence="2">Cyclic nucleotide-binding domain-containing protein</fullName>
    </submittedName>
</protein>
<proteinExistence type="predicted"/>
<gene>
    <name evidence="2" type="ORF">EJ357_44845</name>
</gene>
<dbReference type="Gene3D" id="2.60.120.10">
    <property type="entry name" value="Jelly Rolls"/>
    <property type="match status" value="1"/>
</dbReference>
<feature type="domain" description="Cyclic nucleotide-binding" evidence="1">
    <location>
        <begin position="9"/>
        <end position="78"/>
    </location>
</feature>
<evidence type="ECO:0000313" key="2">
    <source>
        <dbReference type="EMBL" id="AZQ39690.1"/>
    </source>
</evidence>
<keyword evidence="3" id="KW-1185">Reference proteome</keyword>
<dbReference type="InterPro" id="IPR014710">
    <property type="entry name" value="RmlC-like_jellyroll"/>
</dbReference>
<sequence length="165" mass="18499">MITTPTPSMLRALPAEHRQRLMRVAREVSFPQGTRLFEEGSRADRFWIIRTGTVELDMRVPGRRAAVIETLQHNELIGWSWLFTPHVWHLGAEATTPVRAYEFDATAVRAMCQDDPAMGHAVALGAPPTPLRQWGRVGDVLAHRLRAARARLLDLYAPYGAGSHV</sequence>
<dbReference type="RefSeq" id="WP_126398209.1">
    <property type="nucleotide sequence ID" value="NZ_CP034539.1"/>
</dbReference>
<dbReference type="SUPFAM" id="SSF51206">
    <property type="entry name" value="cAMP-binding domain-like"/>
    <property type="match status" value="1"/>
</dbReference>
<dbReference type="InterPro" id="IPR000595">
    <property type="entry name" value="cNMP-bd_dom"/>
</dbReference>
<evidence type="ECO:0000313" key="3">
    <source>
        <dbReference type="Proteomes" id="UP000280298"/>
    </source>
</evidence>
<dbReference type="CDD" id="cd00038">
    <property type="entry name" value="CAP_ED"/>
    <property type="match status" value="1"/>
</dbReference>
<dbReference type="KEGG" id="scya:EJ357_44845"/>
<organism evidence="2 3">
    <name type="scientific">Streptomyces cyaneochromogenes</name>
    <dbReference type="NCBI Taxonomy" id="2496836"/>
    <lineage>
        <taxon>Bacteria</taxon>
        <taxon>Bacillati</taxon>
        <taxon>Actinomycetota</taxon>
        <taxon>Actinomycetes</taxon>
        <taxon>Kitasatosporales</taxon>
        <taxon>Streptomycetaceae</taxon>
        <taxon>Streptomyces</taxon>
    </lineage>
</organism>
<reference evidence="2 3" key="1">
    <citation type="journal article" date="2019" name="Int. J. Syst. Evol. Microbiol.">
        <title>Streptomyces cyaneochromogenes sp. nov., a blue pigment-producing actinomycete from manganese-contaminated soil.</title>
        <authorList>
            <person name="Tang X."/>
            <person name="Zhao J."/>
            <person name="Li K."/>
            <person name="Chen Z."/>
            <person name="Sun Y."/>
            <person name="Gao J."/>
        </authorList>
    </citation>
    <scope>NUCLEOTIDE SEQUENCE [LARGE SCALE GENOMIC DNA]</scope>
    <source>
        <strain evidence="2 3">MK-45</strain>
    </source>
</reference>
<dbReference type="AlphaFoldDB" id="A0A3S9MKK7"/>